<evidence type="ECO:0000313" key="3">
    <source>
        <dbReference type="EMBL" id="MEX6429796.1"/>
    </source>
</evidence>
<gene>
    <name evidence="3" type="ORF">AB6A68_08085</name>
</gene>
<keyword evidence="1 3" id="KW-0808">Transferase</keyword>
<dbReference type="Proteomes" id="UP001560267">
    <property type="component" value="Unassembled WGS sequence"/>
</dbReference>
<evidence type="ECO:0000256" key="1">
    <source>
        <dbReference type="ARBA" id="ARBA00022679"/>
    </source>
</evidence>
<evidence type="ECO:0000313" key="4">
    <source>
        <dbReference type="Proteomes" id="UP001560267"/>
    </source>
</evidence>
<dbReference type="GO" id="GO:0016757">
    <property type="term" value="F:glycosyltransferase activity"/>
    <property type="evidence" value="ECO:0007669"/>
    <property type="project" value="UniProtKB-KW"/>
</dbReference>
<dbReference type="SUPFAM" id="SSF53756">
    <property type="entry name" value="UDP-Glycosyltransferase/glycogen phosphorylase"/>
    <property type="match status" value="1"/>
</dbReference>
<dbReference type="Pfam" id="PF00534">
    <property type="entry name" value="Glycos_transf_1"/>
    <property type="match status" value="1"/>
</dbReference>
<accession>A0ABV3Y2K7</accession>
<dbReference type="EMBL" id="JBFSHR010000025">
    <property type="protein sequence ID" value="MEX6429796.1"/>
    <property type="molecule type" value="Genomic_DNA"/>
</dbReference>
<evidence type="ECO:0000259" key="2">
    <source>
        <dbReference type="Pfam" id="PF00534"/>
    </source>
</evidence>
<proteinExistence type="predicted"/>
<name>A0ABV3Y2K7_9ACTN</name>
<organism evidence="3 4">
    <name type="scientific">Ferrimicrobium acidiphilum</name>
    <dbReference type="NCBI Taxonomy" id="121039"/>
    <lineage>
        <taxon>Bacteria</taxon>
        <taxon>Bacillati</taxon>
        <taxon>Actinomycetota</taxon>
        <taxon>Acidimicrobiia</taxon>
        <taxon>Acidimicrobiales</taxon>
        <taxon>Acidimicrobiaceae</taxon>
        <taxon>Ferrimicrobium</taxon>
    </lineage>
</organism>
<dbReference type="RefSeq" id="WP_369084523.1">
    <property type="nucleotide sequence ID" value="NZ_JBFSHR010000025.1"/>
</dbReference>
<keyword evidence="4" id="KW-1185">Reference proteome</keyword>
<dbReference type="Gene3D" id="3.40.50.2000">
    <property type="entry name" value="Glycogen Phosphorylase B"/>
    <property type="match status" value="2"/>
</dbReference>
<dbReference type="PANTHER" id="PTHR46401:SF2">
    <property type="entry name" value="GLYCOSYLTRANSFERASE WBBK-RELATED"/>
    <property type="match status" value="1"/>
</dbReference>
<dbReference type="PANTHER" id="PTHR46401">
    <property type="entry name" value="GLYCOSYLTRANSFERASE WBBK-RELATED"/>
    <property type="match status" value="1"/>
</dbReference>
<reference evidence="3 4" key="1">
    <citation type="submission" date="2024-07" db="EMBL/GenBank/DDBJ databases">
        <title>Draft Genome Sequence of Ferrimicrobium acidiphilum Strain YE2023, Isolated from a Pulp of Bioleach Reactor.</title>
        <authorList>
            <person name="Elkina Y.A."/>
            <person name="Bulaeva A.G."/>
            <person name="Beletsky A.V."/>
            <person name="Mardanov A.V."/>
        </authorList>
    </citation>
    <scope>NUCLEOTIDE SEQUENCE [LARGE SCALE GENOMIC DNA]</scope>
    <source>
        <strain evidence="3 4">YE2023</strain>
    </source>
</reference>
<dbReference type="InterPro" id="IPR001296">
    <property type="entry name" value="Glyco_trans_1"/>
</dbReference>
<dbReference type="EC" id="2.4.-.-" evidence="3"/>
<protein>
    <submittedName>
        <fullName evidence="3">Glycosyltransferase</fullName>
        <ecNumber evidence="3">2.4.-.-</ecNumber>
    </submittedName>
</protein>
<keyword evidence="3" id="KW-0328">Glycosyltransferase</keyword>
<sequence length="361" mass="39981">MTIHQFVPVLLPHDAVGNCARELHRRLSVRQPSTRIYVEDVRRSDPQLGTPVTAMALQPGDSVIYHYANFSSLAPKILAQGQTILYYHNITPEEYFAPWDADTAVAQRRARQQLERLVHQAIGCLAVSEFNAAELRRYGAVNVATVGLFAHYDQLLSEPTTTRLERLRLSWHHRGRPEDWLFVGRLVPNKAQEQLLIAFAIFRTITSSDSSLTLIGRPFHDDYLRSLRELASDLGISHRVHFLTGGLSARYLADHYRAARLFVSASLHEGFGAPLLEAMSLGLPVVAAGSSAVPETVGDAGIIVPPRDPFASAAGAQLASIEPLRGDLVRRGSRRVGLFDNDAVWGRMSRTLSDMVGFEIT</sequence>
<feature type="domain" description="Glycosyl transferase family 1" evidence="2">
    <location>
        <begin position="173"/>
        <end position="316"/>
    </location>
</feature>
<comment type="caution">
    <text evidence="3">The sequence shown here is derived from an EMBL/GenBank/DDBJ whole genome shotgun (WGS) entry which is preliminary data.</text>
</comment>